<organism evidence="3 4">
    <name type="scientific">Paraurantiacibacter namhicola</name>
    <dbReference type="NCBI Taxonomy" id="645517"/>
    <lineage>
        <taxon>Bacteria</taxon>
        <taxon>Pseudomonadati</taxon>
        <taxon>Pseudomonadota</taxon>
        <taxon>Alphaproteobacteria</taxon>
        <taxon>Sphingomonadales</taxon>
        <taxon>Erythrobacteraceae</taxon>
        <taxon>Paraurantiacibacter</taxon>
    </lineage>
</organism>
<protein>
    <submittedName>
        <fullName evidence="3">Uncharacterized protein</fullName>
    </submittedName>
</protein>
<dbReference type="EMBL" id="CP016545">
    <property type="protein sequence ID" value="ANU07937.1"/>
    <property type="molecule type" value="Genomic_DNA"/>
</dbReference>
<dbReference type="AlphaFoldDB" id="A0A1C7D918"/>
<sequence>MIIRKTLTGLAVVGTLLGTTAQAATVDARTASNVAENEEFFGDFGTFGIILLIVILGGVAAFALGDDDDIPDTTPVS</sequence>
<reference evidence="3 4" key="1">
    <citation type="submission" date="2016-07" db="EMBL/GenBank/DDBJ databases">
        <title>Complete genome sequence of Altererythrobacter namhicola JCM 16345T, containing esterase-encoding genes.</title>
        <authorList>
            <person name="Cheng H."/>
            <person name="Wu Y.-H."/>
            <person name="Jian S.-L."/>
            <person name="Huo Y.-Y."/>
            <person name="Wang C.-S."/>
            <person name="Xu X.-W."/>
        </authorList>
    </citation>
    <scope>NUCLEOTIDE SEQUENCE [LARGE SCALE GENOMIC DNA]</scope>
    <source>
        <strain evidence="3 4">JCM 16345</strain>
    </source>
</reference>
<evidence type="ECO:0000256" key="1">
    <source>
        <dbReference type="SAM" id="Phobius"/>
    </source>
</evidence>
<keyword evidence="1" id="KW-0472">Membrane</keyword>
<keyword evidence="2" id="KW-0732">Signal</keyword>
<feature type="transmembrane region" description="Helical" evidence="1">
    <location>
        <begin position="47"/>
        <end position="65"/>
    </location>
</feature>
<proteinExistence type="predicted"/>
<evidence type="ECO:0000313" key="3">
    <source>
        <dbReference type="EMBL" id="ANU07937.1"/>
    </source>
</evidence>
<keyword evidence="4" id="KW-1185">Reference proteome</keyword>
<feature type="signal peptide" evidence="2">
    <location>
        <begin position="1"/>
        <end position="23"/>
    </location>
</feature>
<dbReference type="KEGG" id="anh:A6F65_01638"/>
<evidence type="ECO:0000313" key="4">
    <source>
        <dbReference type="Proteomes" id="UP000092698"/>
    </source>
</evidence>
<keyword evidence="1" id="KW-0812">Transmembrane</keyword>
<accession>A0A1C7D918</accession>
<evidence type="ECO:0000256" key="2">
    <source>
        <dbReference type="SAM" id="SignalP"/>
    </source>
</evidence>
<dbReference type="RefSeq" id="WP_067787604.1">
    <property type="nucleotide sequence ID" value="NZ_CP016545.1"/>
</dbReference>
<dbReference type="Proteomes" id="UP000092698">
    <property type="component" value="Chromosome"/>
</dbReference>
<name>A0A1C7D918_9SPHN</name>
<feature type="chain" id="PRO_5008884473" evidence="2">
    <location>
        <begin position="24"/>
        <end position="77"/>
    </location>
</feature>
<gene>
    <name evidence="3" type="ORF">A6F65_01638</name>
</gene>
<keyword evidence="1" id="KW-1133">Transmembrane helix</keyword>